<keyword evidence="3" id="KW-0645">Protease</keyword>
<dbReference type="SMART" id="SM00631">
    <property type="entry name" value="Zn_pept"/>
    <property type="match status" value="1"/>
</dbReference>
<keyword evidence="12" id="KW-1185">Reference proteome</keyword>
<name>A0AAJ0CZL1_9HYPO</name>
<evidence type="ECO:0000256" key="1">
    <source>
        <dbReference type="ARBA" id="ARBA00001947"/>
    </source>
</evidence>
<dbReference type="GO" id="GO:0004181">
    <property type="term" value="F:metallocarboxypeptidase activity"/>
    <property type="evidence" value="ECO:0007669"/>
    <property type="project" value="InterPro"/>
</dbReference>
<feature type="chain" id="PRO_5042601055" description="Peptidase M14 domain-containing protein" evidence="9">
    <location>
        <begin position="18"/>
        <end position="635"/>
    </location>
</feature>
<dbReference type="Gene3D" id="3.40.630.10">
    <property type="entry name" value="Zn peptidases"/>
    <property type="match status" value="1"/>
</dbReference>
<feature type="compositionally biased region" description="Low complexity" evidence="8">
    <location>
        <begin position="537"/>
        <end position="555"/>
    </location>
</feature>
<evidence type="ECO:0000259" key="10">
    <source>
        <dbReference type="PROSITE" id="PS52035"/>
    </source>
</evidence>
<dbReference type="InterPro" id="IPR000834">
    <property type="entry name" value="Peptidase_M14"/>
</dbReference>
<dbReference type="AlphaFoldDB" id="A0AAJ0CZL1"/>
<feature type="region of interest" description="Disordered" evidence="8">
    <location>
        <begin position="534"/>
        <end position="566"/>
    </location>
</feature>
<keyword evidence="6" id="KW-0482">Metalloprotease</keyword>
<dbReference type="GO" id="GO:0006508">
    <property type="term" value="P:proteolysis"/>
    <property type="evidence" value="ECO:0007669"/>
    <property type="project" value="UniProtKB-KW"/>
</dbReference>
<keyword evidence="9" id="KW-0732">Signal</keyword>
<dbReference type="PROSITE" id="PS51257">
    <property type="entry name" value="PROKAR_LIPOPROTEIN"/>
    <property type="match status" value="1"/>
</dbReference>
<evidence type="ECO:0000256" key="3">
    <source>
        <dbReference type="ARBA" id="ARBA00022670"/>
    </source>
</evidence>
<dbReference type="GO" id="GO:0008270">
    <property type="term" value="F:zinc ion binding"/>
    <property type="evidence" value="ECO:0007669"/>
    <property type="project" value="InterPro"/>
</dbReference>
<organism evidence="11 12">
    <name type="scientific">Conoideocrella luteorostrata</name>
    <dbReference type="NCBI Taxonomy" id="1105319"/>
    <lineage>
        <taxon>Eukaryota</taxon>
        <taxon>Fungi</taxon>
        <taxon>Dikarya</taxon>
        <taxon>Ascomycota</taxon>
        <taxon>Pezizomycotina</taxon>
        <taxon>Sordariomycetes</taxon>
        <taxon>Hypocreomycetidae</taxon>
        <taxon>Hypocreales</taxon>
        <taxon>Clavicipitaceae</taxon>
        <taxon>Conoideocrella</taxon>
    </lineage>
</organism>
<dbReference type="PANTHER" id="PTHR11705:SF143">
    <property type="entry name" value="SLL0236 PROTEIN"/>
    <property type="match status" value="1"/>
</dbReference>
<keyword evidence="5" id="KW-0862">Zinc</keyword>
<feature type="active site" description="Proton donor/acceptor" evidence="7">
    <location>
        <position position="390"/>
    </location>
</feature>
<evidence type="ECO:0000256" key="8">
    <source>
        <dbReference type="SAM" id="MobiDB-lite"/>
    </source>
</evidence>
<evidence type="ECO:0000313" key="11">
    <source>
        <dbReference type="EMBL" id="KAK2617008.1"/>
    </source>
</evidence>
<accession>A0AAJ0CZL1</accession>
<protein>
    <recommendedName>
        <fullName evidence="10">Peptidase M14 domain-containing protein</fullName>
    </recommendedName>
</protein>
<dbReference type="PROSITE" id="PS52035">
    <property type="entry name" value="PEPTIDASE_M14"/>
    <property type="match status" value="1"/>
</dbReference>
<evidence type="ECO:0000313" key="12">
    <source>
        <dbReference type="Proteomes" id="UP001251528"/>
    </source>
</evidence>
<evidence type="ECO:0000256" key="4">
    <source>
        <dbReference type="ARBA" id="ARBA00022801"/>
    </source>
</evidence>
<evidence type="ECO:0000256" key="6">
    <source>
        <dbReference type="ARBA" id="ARBA00023049"/>
    </source>
</evidence>
<dbReference type="Pfam" id="PF00246">
    <property type="entry name" value="Peptidase_M14"/>
    <property type="match status" value="1"/>
</dbReference>
<sequence length="635" mass="71089">MRLSFTIPAITFGFAVSACLLPGDFEEDKATVHDKRQSINFLAIGKENRFKDGTVPQGMGSNPGLFKNEDKLAILNINEIGSAVESLQKAYPDKLKLDTKTEPSVEKRPIYLGVIGSAKPRVFFTGGVHARERGGPDNIIYFLSDLLWADKHNTGLTYENQSYTVSDVRAALGVGIAFIPAVNPDGIDHDQKTDSCWRKNRRSFGNGKFGVDINRNFNIFRDFKRVFSPKAKYSMSLDAGSQTYIGPEPLSEPETRNIANVFKTTTSLSWYLDLHSALGKILYSWGDDFAQTEDKLMNYTNPTWDGKRGVLNTEDKSDEYKEYMEPDDFEAQKAVSERMVKAMNGVGNGSFYQAAETIELYPSQATTDEAMAKYYDRTCGANRINALTFEFGETKSLRGDCKAIMYPDAKKYRQNVLHTSVGLMEFMLNAAARDDTKIYNKKDCVKDGKSDKSGQSQPQTQNWVTKCLKVLSTVYHECKAPDCQKDIRRDAPKTCTKQQPQPKRACMERFRPFFTHCGQSQACQEQFSKRAGDACEQVPSQQQQNQSPSQTTTQQQPPPTIKPQPGCIRKKNAATEQCKQAQKKSQADCDKEGFDLYNTCQACVGPLLPTFKGCGEAAECRGRVLQDIKNKCQIS</sequence>
<proteinExistence type="inferred from homology"/>
<feature type="domain" description="Peptidase M14" evidence="10">
    <location>
        <begin position="73"/>
        <end position="430"/>
    </location>
</feature>
<gene>
    <name evidence="11" type="ORF">QQS21_000099</name>
</gene>
<dbReference type="SUPFAM" id="SSF53187">
    <property type="entry name" value="Zn-dependent exopeptidases"/>
    <property type="match status" value="1"/>
</dbReference>
<reference evidence="11" key="1">
    <citation type="submission" date="2023-06" db="EMBL/GenBank/DDBJ databases">
        <title>Conoideocrella luteorostrata (Hypocreales: Clavicipitaceae), a potential biocontrol fungus for elongate hemlock scale in United States Christmas tree production areas.</title>
        <authorList>
            <person name="Barrett H."/>
            <person name="Lovett B."/>
            <person name="Macias A.M."/>
            <person name="Stajich J.E."/>
            <person name="Kasson M.T."/>
        </authorList>
    </citation>
    <scope>NUCLEOTIDE SEQUENCE</scope>
    <source>
        <strain evidence="11">ARSEF 14590</strain>
    </source>
</reference>
<comment type="caution">
    <text evidence="11">The sequence shown here is derived from an EMBL/GenBank/DDBJ whole genome shotgun (WGS) entry which is preliminary data.</text>
</comment>
<comment type="similarity">
    <text evidence="2 7">Belongs to the peptidase M14 family.</text>
</comment>
<evidence type="ECO:0000256" key="9">
    <source>
        <dbReference type="SAM" id="SignalP"/>
    </source>
</evidence>
<keyword evidence="4" id="KW-0378">Hydrolase</keyword>
<dbReference type="EMBL" id="JASWJB010000001">
    <property type="protein sequence ID" value="KAK2617008.1"/>
    <property type="molecule type" value="Genomic_DNA"/>
</dbReference>
<dbReference type="Proteomes" id="UP001251528">
    <property type="component" value="Unassembled WGS sequence"/>
</dbReference>
<evidence type="ECO:0000256" key="2">
    <source>
        <dbReference type="ARBA" id="ARBA00005988"/>
    </source>
</evidence>
<feature type="signal peptide" evidence="9">
    <location>
        <begin position="1"/>
        <end position="17"/>
    </location>
</feature>
<evidence type="ECO:0000256" key="5">
    <source>
        <dbReference type="ARBA" id="ARBA00022833"/>
    </source>
</evidence>
<evidence type="ECO:0000256" key="7">
    <source>
        <dbReference type="PROSITE-ProRule" id="PRU01379"/>
    </source>
</evidence>
<dbReference type="PANTHER" id="PTHR11705">
    <property type="entry name" value="PROTEASE FAMILY M14 CARBOXYPEPTIDASE A,B"/>
    <property type="match status" value="1"/>
</dbReference>
<comment type="cofactor">
    <cofactor evidence="1">
        <name>Zn(2+)</name>
        <dbReference type="ChEBI" id="CHEBI:29105"/>
    </cofactor>
</comment>